<evidence type="ECO:0000313" key="1">
    <source>
        <dbReference type="EMBL" id="CAV17365.1"/>
    </source>
</evidence>
<dbReference type="KEGG" id="vsp:VS_0356"/>
<evidence type="ECO:0000313" key="2">
    <source>
        <dbReference type="Proteomes" id="UP000009100"/>
    </source>
</evidence>
<dbReference type="AlphaFoldDB" id="B7VIC8"/>
<sequence length="55" mass="6537">METAPFSIHVMKKWLNNIKNWQKITQMLKDIAKKSNKLRLDLVFDLLLSFLKSMS</sequence>
<dbReference type="EMBL" id="FM954972">
    <property type="protein sequence ID" value="CAV17365.1"/>
    <property type="molecule type" value="Genomic_DNA"/>
</dbReference>
<dbReference type="eggNOG" id="ENOG5031PGP">
    <property type="taxonomic scope" value="Bacteria"/>
</dbReference>
<protein>
    <submittedName>
        <fullName evidence="1">Uncharacterized protein</fullName>
    </submittedName>
</protein>
<organism evidence="1 2">
    <name type="scientific">Vibrio atlanticus (strain LGP32)</name>
    <name type="common">Vibrio splendidus (strain Mel32)</name>
    <dbReference type="NCBI Taxonomy" id="575788"/>
    <lineage>
        <taxon>Bacteria</taxon>
        <taxon>Pseudomonadati</taxon>
        <taxon>Pseudomonadota</taxon>
        <taxon>Gammaproteobacteria</taxon>
        <taxon>Vibrionales</taxon>
        <taxon>Vibrionaceae</taxon>
        <taxon>Vibrio</taxon>
    </lineage>
</organism>
<gene>
    <name evidence="1" type="ordered locus">VS_0356</name>
</gene>
<accession>B7VIC8</accession>
<name>B7VIC8_VIBA3</name>
<proteinExistence type="predicted"/>
<dbReference type="HOGENOM" id="CLU_3031309_0_0_6"/>
<reference evidence="1 2" key="1">
    <citation type="submission" date="2009-02" db="EMBL/GenBank/DDBJ databases">
        <title>Vibrio splendidus str. LGP32 complete genome.</title>
        <authorList>
            <person name="Mazel D."/>
            <person name="Le Roux F."/>
        </authorList>
    </citation>
    <scope>NUCLEOTIDE SEQUENCE [LARGE SCALE GENOMIC DNA]</scope>
    <source>
        <strain evidence="1 2">LGP32</strain>
    </source>
</reference>
<dbReference type="Proteomes" id="UP000009100">
    <property type="component" value="Chromosome 1"/>
</dbReference>